<keyword evidence="2" id="KW-1185">Reference proteome</keyword>
<dbReference type="EMBL" id="AAPI01000008">
    <property type="protein sequence ID" value="EAS46246.1"/>
    <property type="molecule type" value="Genomic_DNA"/>
</dbReference>
<proteinExistence type="predicted"/>
<dbReference type="AlphaFoldDB" id="Q1YPW3"/>
<organism evidence="1 2">
    <name type="scientific">gamma proteobacterium HTCC2207</name>
    <dbReference type="NCBI Taxonomy" id="314287"/>
    <lineage>
        <taxon>Bacteria</taxon>
        <taxon>Pseudomonadati</taxon>
        <taxon>Pseudomonadota</taxon>
        <taxon>Gammaproteobacteria</taxon>
        <taxon>Cellvibrionales</taxon>
        <taxon>Porticoccaceae</taxon>
        <taxon>SAR92 clade</taxon>
    </lineage>
</organism>
<evidence type="ECO:0000313" key="2">
    <source>
        <dbReference type="Proteomes" id="UP000005555"/>
    </source>
</evidence>
<name>Q1YPW3_9GAMM</name>
<sequence>MFARGITQVRLVVYVFAKRSVVAEKVREKIGGTNLMVQQLVGVKKKQQLQKLRKATQHLVVR</sequence>
<reference evidence="1 2" key="1">
    <citation type="submission" date="2006-03" db="EMBL/GenBank/DDBJ databases">
        <authorList>
            <person name="Giovannoni S.J."/>
            <person name="Cho J.-C."/>
            <person name="Ferriera S."/>
            <person name="Johnson J."/>
            <person name="Kravitz S."/>
            <person name="Halpern A."/>
            <person name="Remington K."/>
            <person name="Beeson K."/>
            <person name="Tran B."/>
            <person name="Rogers Y.-H."/>
            <person name="Friedman R."/>
            <person name="Venter J.C."/>
        </authorList>
    </citation>
    <scope>NUCLEOTIDE SEQUENCE [LARGE SCALE GENOMIC DNA]</scope>
    <source>
        <strain evidence="1 2">HTCC2207</strain>
    </source>
</reference>
<comment type="caution">
    <text evidence="1">The sequence shown here is derived from an EMBL/GenBank/DDBJ whole genome shotgun (WGS) entry which is preliminary data.</text>
</comment>
<accession>Q1YPW3</accession>
<dbReference type="Proteomes" id="UP000005555">
    <property type="component" value="Unassembled WGS sequence"/>
</dbReference>
<dbReference type="HOGENOM" id="CLU_2897721_0_0_6"/>
<gene>
    <name evidence="1" type="ORF">GB2207_05779</name>
</gene>
<evidence type="ECO:0000313" key="1">
    <source>
        <dbReference type="EMBL" id="EAS46246.1"/>
    </source>
</evidence>
<protein>
    <submittedName>
        <fullName evidence="1">Uncharacterized protein</fullName>
    </submittedName>
</protein>